<accession>A0ABV7DE42</accession>
<comment type="caution">
    <text evidence="2">The sequence shown here is derived from an EMBL/GenBank/DDBJ whole genome shotgun (WGS) entry which is preliminary data.</text>
</comment>
<sequence>MRRYFFHIRDGDRREIDLEGSEFETLELAIEDARMAAREIMAEKVLAGYAPDGQFFEITDESGHVLVNVSFRSALKAN</sequence>
<feature type="domain" description="DUF6894" evidence="1">
    <location>
        <begin position="3"/>
        <end position="71"/>
    </location>
</feature>
<organism evidence="2 3">
    <name type="scientific">Shinella pollutisoli</name>
    <dbReference type="NCBI Taxonomy" id="2250594"/>
    <lineage>
        <taxon>Bacteria</taxon>
        <taxon>Pseudomonadati</taxon>
        <taxon>Pseudomonadota</taxon>
        <taxon>Alphaproteobacteria</taxon>
        <taxon>Hyphomicrobiales</taxon>
        <taxon>Rhizobiaceae</taxon>
        <taxon>Shinella</taxon>
    </lineage>
</organism>
<evidence type="ECO:0000313" key="3">
    <source>
        <dbReference type="Proteomes" id="UP001595377"/>
    </source>
</evidence>
<name>A0ABV7DE42_9HYPH</name>
<dbReference type="RefSeq" id="WP_257311145.1">
    <property type="nucleotide sequence ID" value="NZ_JANFDG010000001.1"/>
</dbReference>
<keyword evidence="3" id="KW-1185">Reference proteome</keyword>
<proteinExistence type="predicted"/>
<dbReference type="EMBL" id="JBHRSP010000015">
    <property type="protein sequence ID" value="MFC3073201.1"/>
    <property type="molecule type" value="Genomic_DNA"/>
</dbReference>
<protein>
    <submittedName>
        <fullName evidence="2">DUF6894 family protein</fullName>
    </submittedName>
</protein>
<gene>
    <name evidence="2" type="ORF">ACFOHH_08825</name>
</gene>
<dbReference type="Pfam" id="PF21834">
    <property type="entry name" value="DUF6894"/>
    <property type="match status" value="1"/>
</dbReference>
<evidence type="ECO:0000259" key="1">
    <source>
        <dbReference type="Pfam" id="PF21834"/>
    </source>
</evidence>
<dbReference type="InterPro" id="IPR054189">
    <property type="entry name" value="DUF6894"/>
</dbReference>
<dbReference type="Proteomes" id="UP001595377">
    <property type="component" value="Unassembled WGS sequence"/>
</dbReference>
<reference evidence="3" key="1">
    <citation type="journal article" date="2019" name="Int. J. Syst. Evol. Microbiol.">
        <title>The Global Catalogue of Microorganisms (GCM) 10K type strain sequencing project: providing services to taxonomists for standard genome sequencing and annotation.</title>
        <authorList>
            <consortium name="The Broad Institute Genomics Platform"/>
            <consortium name="The Broad Institute Genome Sequencing Center for Infectious Disease"/>
            <person name="Wu L."/>
            <person name="Ma J."/>
        </authorList>
    </citation>
    <scope>NUCLEOTIDE SEQUENCE [LARGE SCALE GENOMIC DNA]</scope>
    <source>
        <strain evidence="3">KCTC 52677</strain>
    </source>
</reference>
<evidence type="ECO:0000313" key="2">
    <source>
        <dbReference type="EMBL" id="MFC3073201.1"/>
    </source>
</evidence>